<dbReference type="GO" id="GO:0003677">
    <property type="term" value="F:DNA binding"/>
    <property type="evidence" value="ECO:0007669"/>
    <property type="project" value="InterPro"/>
</dbReference>
<dbReference type="Pfam" id="PF05598">
    <property type="entry name" value="DUF772"/>
    <property type="match status" value="1"/>
</dbReference>
<gene>
    <name evidence="4" type="ORF">GWI33_012166</name>
</gene>
<keyword evidence="1" id="KW-1133">Transmembrane helix</keyword>
<keyword evidence="5" id="KW-1185">Reference proteome</keyword>
<evidence type="ECO:0000256" key="1">
    <source>
        <dbReference type="SAM" id="Phobius"/>
    </source>
</evidence>
<dbReference type="PANTHER" id="PTHR33803">
    <property type="entry name" value="IS1478 TRANSPOSASE"/>
    <property type="match status" value="1"/>
</dbReference>
<feature type="non-terminal residue" evidence="4">
    <location>
        <position position="389"/>
    </location>
</feature>
<name>A0A834I8P4_RHYFE</name>
<dbReference type="AlphaFoldDB" id="A0A834I8P4"/>
<protein>
    <recommendedName>
        <fullName evidence="6">Transposase</fullName>
    </recommendedName>
</protein>
<reference evidence="4" key="1">
    <citation type="submission" date="2020-08" db="EMBL/GenBank/DDBJ databases">
        <title>Genome sequencing and assembly of the red palm weevil Rhynchophorus ferrugineus.</title>
        <authorList>
            <person name="Dias G.B."/>
            <person name="Bergman C.M."/>
            <person name="Manee M."/>
        </authorList>
    </citation>
    <scope>NUCLEOTIDE SEQUENCE</scope>
    <source>
        <strain evidence="4">AA-2017</strain>
        <tissue evidence="4">Whole larva</tissue>
    </source>
</reference>
<dbReference type="Pfam" id="PF01609">
    <property type="entry name" value="DDE_Tnp_1"/>
    <property type="match status" value="1"/>
</dbReference>
<keyword evidence="1" id="KW-0472">Membrane</keyword>
<sequence length="389" mass="45013">FEHELIALGQALDWQHLENSFEKFYCLNNGAPAKPIRLMSGLLMLKQLYNLSDESVVKQWQMNPYFQIFCGNFFISTRLHGKHAEEPTVIVDSTVQEKAITYPTDAKLAIRIINRLNKLAKANQIQQRRTYIKEVKTLRHTCRNFNHPRRRKAARKALKRLRTIAHTLRRELKRKLPSAVLETQQDNFELYVKVLNQQPKDKNKIYSLHEPQVYCVGKGKEHLPYEYGAKASIVTTLNSGIIVGYASHTVREHDSKCLVAALENAHLNRTTQISTAVLDRGYKGCKSKVDIEVILPSPPLKRDSKAQQQRKRILCRRRSAIEPVIGHLKHQYRLHRNHLKGHRGDVFNLAMAACAWNLKKWLNAFLLSIFYLLYGTFYALFDHKLNPSA</sequence>
<comment type="caution">
    <text evidence="4">The sequence shown here is derived from an EMBL/GenBank/DDBJ whole genome shotgun (WGS) entry which is preliminary data.</text>
</comment>
<evidence type="ECO:0000259" key="2">
    <source>
        <dbReference type="Pfam" id="PF01609"/>
    </source>
</evidence>
<dbReference type="OrthoDB" id="6392452at2759"/>
<proteinExistence type="predicted"/>
<dbReference type="PANTHER" id="PTHR33803:SF3">
    <property type="entry name" value="BLL1974 PROTEIN"/>
    <property type="match status" value="1"/>
</dbReference>
<feature type="domain" description="Transposase IS4-like" evidence="2">
    <location>
        <begin position="217"/>
        <end position="358"/>
    </location>
</feature>
<evidence type="ECO:0000313" key="5">
    <source>
        <dbReference type="Proteomes" id="UP000625711"/>
    </source>
</evidence>
<dbReference type="InterPro" id="IPR002559">
    <property type="entry name" value="Transposase_11"/>
</dbReference>
<dbReference type="EMBL" id="JAACXV010011284">
    <property type="protein sequence ID" value="KAF7275119.1"/>
    <property type="molecule type" value="Genomic_DNA"/>
</dbReference>
<evidence type="ECO:0000259" key="3">
    <source>
        <dbReference type="Pfam" id="PF05598"/>
    </source>
</evidence>
<accession>A0A834I8P4</accession>
<keyword evidence="1" id="KW-0812">Transmembrane</keyword>
<dbReference type="Proteomes" id="UP000625711">
    <property type="component" value="Unassembled WGS sequence"/>
</dbReference>
<dbReference type="GO" id="GO:0004803">
    <property type="term" value="F:transposase activity"/>
    <property type="evidence" value="ECO:0007669"/>
    <property type="project" value="InterPro"/>
</dbReference>
<organism evidence="4 5">
    <name type="scientific">Rhynchophorus ferrugineus</name>
    <name type="common">Red palm weevil</name>
    <name type="synonym">Curculio ferrugineus</name>
    <dbReference type="NCBI Taxonomy" id="354439"/>
    <lineage>
        <taxon>Eukaryota</taxon>
        <taxon>Metazoa</taxon>
        <taxon>Ecdysozoa</taxon>
        <taxon>Arthropoda</taxon>
        <taxon>Hexapoda</taxon>
        <taxon>Insecta</taxon>
        <taxon>Pterygota</taxon>
        <taxon>Neoptera</taxon>
        <taxon>Endopterygota</taxon>
        <taxon>Coleoptera</taxon>
        <taxon>Polyphaga</taxon>
        <taxon>Cucujiformia</taxon>
        <taxon>Curculionidae</taxon>
        <taxon>Dryophthorinae</taxon>
        <taxon>Rhynchophorus</taxon>
    </lineage>
</organism>
<feature type="domain" description="Transposase InsH N-terminal" evidence="3">
    <location>
        <begin position="2"/>
        <end position="71"/>
    </location>
</feature>
<evidence type="ECO:0008006" key="6">
    <source>
        <dbReference type="Google" id="ProtNLM"/>
    </source>
</evidence>
<dbReference type="GO" id="GO:0006313">
    <property type="term" value="P:DNA transposition"/>
    <property type="evidence" value="ECO:0007669"/>
    <property type="project" value="InterPro"/>
</dbReference>
<evidence type="ECO:0000313" key="4">
    <source>
        <dbReference type="EMBL" id="KAF7275119.1"/>
    </source>
</evidence>
<dbReference type="InterPro" id="IPR008490">
    <property type="entry name" value="Transposase_InsH_N"/>
</dbReference>
<feature type="transmembrane region" description="Helical" evidence="1">
    <location>
        <begin position="361"/>
        <end position="381"/>
    </location>
</feature>